<dbReference type="OrthoDB" id="9806388at2"/>
<dbReference type="GO" id="GO:0005737">
    <property type="term" value="C:cytoplasm"/>
    <property type="evidence" value="ECO:0007669"/>
    <property type="project" value="UniProtKB-ARBA"/>
</dbReference>
<accession>A0A235CIB9</accession>
<dbReference type="RefSeq" id="WP_094278262.1">
    <property type="nucleotide sequence ID" value="NZ_NQJF01000007.1"/>
</dbReference>
<dbReference type="EMBL" id="SODO01000006">
    <property type="protein sequence ID" value="TDW59024.1"/>
    <property type="molecule type" value="Genomic_DNA"/>
</dbReference>
<dbReference type="EMBL" id="NQJF01000007">
    <property type="protein sequence ID" value="OYD24292.1"/>
    <property type="molecule type" value="Genomic_DNA"/>
</dbReference>
<comment type="caution">
    <text evidence="7">The sequence shown here is derived from an EMBL/GenBank/DDBJ whole genome shotgun (WGS) entry which is preliminary data.</text>
</comment>
<dbReference type="SUPFAM" id="SSF53092">
    <property type="entry name" value="Creatinase/prolidase N-terminal domain"/>
    <property type="match status" value="1"/>
</dbReference>
<dbReference type="FunFam" id="3.90.230.10:FF:000009">
    <property type="entry name" value="xaa-Pro aminopeptidase 2"/>
    <property type="match status" value="1"/>
</dbReference>
<dbReference type="CDD" id="cd01085">
    <property type="entry name" value="APP"/>
    <property type="match status" value="1"/>
</dbReference>
<dbReference type="InterPro" id="IPR036005">
    <property type="entry name" value="Creatinase/aminopeptidase-like"/>
</dbReference>
<evidence type="ECO:0000256" key="1">
    <source>
        <dbReference type="ARBA" id="ARBA00008766"/>
    </source>
</evidence>
<dbReference type="InterPro" id="IPR033740">
    <property type="entry name" value="Pept_M24B"/>
</dbReference>
<proteinExistence type="inferred from homology"/>
<keyword evidence="7" id="KW-0031">Aminopeptidase</keyword>
<evidence type="ECO:0000259" key="4">
    <source>
        <dbReference type="Pfam" id="PF00557"/>
    </source>
</evidence>
<dbReference type="Pfam" id="PF00557">
    <property type="entry name" value="Peptidase_M24"/>
    <property type="match status" value="1"/>
</dbReference>
<dbReference type="PANTHER" id="PTHR43763">
    <property type="entry name" value="XAA-PRO AMINOPEPTIDASE 1"/>
    <property type="match status" value="1"/>
</dbReference>
<protein>
    <submittedName>
        <fullName evidence="7">X-Pro aminopeptidase</fullName>
    </submittedName>
    <submittedName>
        <fullName evidence="8">Xaa-Pro aminopeptidase</fullName>
    </submittedName>
</protein>
<dbReference type="InterPro" id="IPR032416">
    <property type="entry name" value="Peptidase_M24_C"/>
</dbReference>
<evidence type="ECO:0000313" key="10">
    <source>
        <dbReference type="Proteomes" id="UP000295058"/>
    </source>
</evidence>
<dbReference type="Pfam" id="PF16188">
    <property type="entry name" value="Peptidase_M24_C"/>
    <property type="match status" value="1"/>
</dbReference>
<reference evidence="8 10" key="2">
    <citation type="submission" date="2019-03" db="EMBL/GenBank/DDBJ databases">
        <title>Genomic Encyclopedia of Archaeal and Bacterial Type Strains, Phase II (KMG-II): from individual species to whole genera.</title>
        <authorList>
            <person name="Goeker M."/>
        </authorList>
    </citation>
    <scope>NUCLEOTIDE SEQUENCE [LARGE SCALE GENOMIC DNA]</scope>
    <source>
        <strain evidence="8 10">DSM 15594</strain>
    </source>
</reference>
<evidence type="ECO:0000256" key="2">
    <source>
        <dbReference type="ARBA" id="ARBA00022723"/>
    </source>
</evidence>
<keyword evidence="3" id="KW-0378">Hydrolase</keyword>
<reference evidence="7 9" key="1">
    <citation type="submission" date="2017-08" db="EMBL/GenBank/DDBJ databases">
        <title>Draft Genome Sequence of the Marine Bacterium Oceanimonas baumannii ATCC 700832.</title>
        <authorList>
            <person name="Mcclelland W.D."/>
            <person name="Brennan M.A."/>
            <person name="Trachtenberg A.M."/>
            <person name="Maclea K.S."/>
        </authorList>
    </citation>
    <scope>NUCLEOTIDE SEQUENCE [LARGE SCALE GENOMIC DNA]</scope>
    <source>
        <strain evidence="7 9">ATCC 700832</strain>
    </source>
</reference>
<keyword evidence="10" id="KW-1185">Reference proteome</keyword>
<sequence length="596" mass="65717">MTHAQRLANVRDDMQHQQLDAFVVPHDDEHLGEYIPPYAERLHWLTGFSGSAGAAVVLAGKAAVFVDGRYTVQVRHQCEAALFEYRHLIEQPALNYVLDELSSGARVGFDPRLHSRGWFDAAQKKLAAKGLELVPVTTNPIDRHWHHRPAPEAHPALLLSQEYSGQHSEAKRNRIAGQLAADHIDAQLLTQAEPINWLLNIRGRDIPCLPVVLSFALLHNDGSVQLFADPAKFEGLDLAAHSGHNVSLSPFDALESALRELGQNGARVQLDPATANAWSSLILEQAGARLVFADDPCMLPKACKNPVEVQGSRAAHLRDGVAVSRFLAWLDRRLSQPEPQLEDEGTLADKLQALRAENPEFVEPSFATISALGPNAAMCHYHHGNGTPRTLGQDAIYLVDSGGQYLDGTTDITRTVAVGEPDNEMRKLFTLVLRGHIDLACARFPAGTGGVQLDVLARLPLWQQGYNFDHGTGHGVGHYLSVHEGPQRISPKGSAVALATGMIVSNEPGYYRENAFGIRCENLEVVQPAETDGDIPVFGFENLTWVPFDHRLIDTSWLEHRHIDWLNSYHANVWEKISPLLSGDDLTWLEQATRPL</sequence>
<dbReference type="GO" id="GO:0070006">
    <property type="term" value="F:metalloaminopeptidase activity"/>
    <property type="evidence" value="ECO:0007669"/>
    <property type="project" value="InterPro"/>
</dbReference>
<dbReference type="InterPro" id="IPR050422">
    <property type="entry name" value="X-Pro_aminopeptidase_P"/>
</dbReference>
<dbReference type="AlphaFoldDB" id="A0A235CIB9"/>
<dbReference type="InterPro" id="IPR029149">
    <property type="entry name" value="Creatin/AminoP/Spt16_N"/>
</dbReference>
<gene>
    <name evidence="7" type="ORF">B6S09_09480</name>
    <name evidence="8" type="ORF">LY04_01847</name>
</gene>
<feature type="domain" description="Creatinase N-terminal" evidence="5">
    <location>
        <begin position="6"/>
        <end position="138"/>
    </location>
</feature>
<dbReference type="Pfam" id="PF01321">
    <property type="entry name" value="Creatinase_N"/>
    <property type="match status" value="1"/>
</dbReference>
<dbReference type="InterPro" id="IPR000994">
    <property type="entry name" value="Pept_M24"/>
</dbReference>
<keyword evidence="7" id="KW-0645">Protease</keyword>
<dbReference type="Pfam" id="PF16189">
    <property type="entry name" value="Creatinase_N_2"/>
    <property type="match status" value="1"/>
</dbReference>
<dbReference type="Gene3D" id="3.40.350.10">
    <property type="entry name" value="Creatinase/prolidase N-terminal domain"/>
    <property type="match status" value="2"/>
</dbReference>
<dbReference type="Gene3D" id="3.90.230.10">
    <property type="entry name" value="Creatinase/methionine aminopeptidase superfamily"/>
    <property type="match status" value="1"/>
</dbReference>
<feature type="domain" description="Peptidase M24 C-terminal" evidence="6">
    <location>
        <begin position="537"/>
        <end position="596"/>
    </location>
</feature>
<evidence type="ECO:0000313" key="8">
    <source>
        <dbReference type="EMBL" id="TDW59024.1"/>
    </source>
</evidence>
<organism evidence="7 9">
    <name type="scientific">Oceanimonas baumannii</name>
    <dbReference type="NCBI Taxonomy" id="129578"/>
    <lineage>
        <taxon>Bacteria</taxon>
        <taxon>Pseudomonadati</taxon>
        <taxon>Pseudomonadota</taxon>
        <taxon>Gammaproteobacteria</taxon>
        <taxon>Aeromonadales</taxon>
        <taxon>Aeromonadaceae</taxon>
        <taxon>Oceanimonas</taxon>
    </lineage>
</organism>
<evidence type="ECO:0000259" key="5">
    <source>
        <dbReference type="Pfam" id="PF01321"/>
    </source>
</evidence>
<name>A0A235CIB9_9GAMM</name>
<comment type="similarity">
    <text evidence="1">Belongs to the peptidase M24B family.</text>
</comment>
<dbReference type="PANTHER" id="PTHR43763:SF6">
    <property type="entry name" value="XAA-PRO AMINOPEPTIDASE 1"/>
    <property type="match status" value="1"/>
</dbReference>
<evidence type="ECO:0000259" key="6">
    <source>
        <dbReference type="Pfam" id="PF16188"/>
    </source>
</evidence>
<evidence type="ECO:0000256" key="3">
    <source>
        <dbReference type="ARBA" id="ARBA00022801"/>
    </source>
</evidence>
<feature type="domain" description="Peptidase M24" evidence="4">
    <location>
        <begin position="313"/>
        <end position="527"/>
    </location>
</feature>
<dbReference type="SUPFAM" id="SSF55920">
    <property type="entry name" value="Creatinase/aminopeptidase"/>
    <property type="match status" value="1"/>
</dbReference>
<dbReference type="GO" id="GO:0046872">
    <property type="term" value="F:metal ion binding"/>
    <property type="evidence" value="ECO:0007669"/>
    <property type="project" value="UniProtKB-KW"/>
</dbReference>
<dbReference type="Proteomes" id="UP000295058">
    <property type="component" value="Unassembled WGS sequence"/>
</dbReference>
<dbReference type="InterPro" id="IPR000587">
    <property type="entry name" value="Creatinase_N"/>
</dbReference>
<evidence type="ECO:0000313" key="7">
    <source>
        <dbReference type="EMBL" id="OYD24292.1"/>
    </source>
</evidence>
<keyword evidence="2" id="KW-0479">Metal-binding</keyword>
<evidence type="ECO:0000313" key="9">
    <source>
        <dbReference type="Proteomes" id="UP000243640"/>
    </source>
</evidence>
<dbReference type="Proteomes" id="UP000243640">
    <property type="component" value="Unassembled WGS sequence"/>
</dbReference>